<sequence>MTRLILMCGLPGTGKTTLAKQLEAAVPAVRLCPDDWLSDLDIDLFDLGKRARLEEVFWRLAQDLLRLGQSVILESGFWSRVDRDEKRLGGQALGAAVELRYLHAPMAELMRRVADRTGRGTVPLTYEQMAFYEEIFQIPDPAEQALFDAPAHLA</sequence>
<dbReference type="SUPFAM" id="SSF52540">
    <property type="entry name" value="P-loop containing nucleoside triphosphate hydrolases"/>
    <property type="match status" value="1"/>
</dbReference>
<gene>
    <name evidence="1" type="ORF">F4553_006779</name>
</gene>
<comment type="caution">
    <text evidence="1">The sequence shown here is derived from an EMBL/GenBank/DDBJ whole genome shotgun (WGS) entry which is preliminary data.</text>
</comment>
<dbReference type="GO" id="GO:0016301">
    <property type="term" value="F:kinase activity"/>
    <property type="evidence" value="ECO:0007669"/>
    <property type="project" value="UniProtKB-KW"/>
</dbReference>
<dbReference type="EMBL" id="JACHMN010000003">
    <property type="protein sequence ID" value="MBB5873345.1"/>
    <property type="molecule type" value="Genomic_DNA"/>
</dbReference>
<dbReference type="Gene3D" id="3.40.50.300">
    <property type="entry name" value="P-loop containing nucleotide triphosphate hydrolases"/>
    <property type="match status" value="1"/>
</dbReference>
<keyword evidence="1" id="KW-0808">Transferase</keyword>
<dbReference type="Proteomes" id="UP000587527">
    <property type="component" value="Unassembled WGS sequence"/>
</dbReference>
<protein>
    <submittedName>
        <fullName evidence="1">Putative kinase</fullName>
    </submittedName>
</protein>
<accession>A0A841C081</accession>
<dbReference type="Pfam" id="PF13671">
    <property type="entry name" value="AAA_33"/>
    <property type="match status" value="1"/>
</dbReference>
<name>A0A841C081_9ACTN</name>
<dbReference type="RefSeq" id="WP_312875480.1">
    <property type="nucleotide sequence ID" value="NZ_JACHMN010000003.1"/>
</dbReference>
<dbReference type="InterPro" id="IPR027417">
    <property type="entry name" value="P-loop_NTPase"/>
</dbReference>
<evidence type="ECO:0000313" key="2">
    <source>
        <dbReference type="Proteomes" id="UP000587527"/>
    </source>
</evidence>
<dbReference type="AlphaFoldDB" id="A0A841C081"/>
<organism evidence="1 2">
    <name type="scientific">Allocatelliglobosispora scoriae</name>
    <dbReference type="NCBI Taxonomy" id="643052"/>
    <lineage>
        <taxon>Bacteria</taxon>
        <taxon>Bacillati</taxon>
        <taxon>Actinomycetota</taxon>
        <taxon>Actinomycetes</taxon>
        <taxon>Micromonosporales</taxon>
        <taxon>Micromonosporaceae</taxon>
        <taxon>Allocatelliglobosispora</taxon>
    </lineage>
</organism>
<keyword evidence="2" id="KW-1185">Reference proteome</keyword>
<keyword evidence="1" id="KW-0418">Kinase</keyword>
<reference evidence="1 2" key="1">
    <citation type="submission" date="2020-08" db="EMBL/GenBank/DDBJ databases">
        <title>Sequencing the genomes of 1000 actinobacteria strains.</title>
        <authorList>
            <person name="Klenk H.-P."/>
        </authorList>
    </citation>
    <scope>NUCLEOTIDE SEQUENCE [LARGE SCALE GENOMIC DNA]</scope>
    <source>
        <strain evidence="1 2">DSM 45362</strain>
    </source>
</reference>
<proteinExistence type="predicted"/>
<evidence type="ECO:0000313" key="1">
    <source>
        <dbReference type="EMBL" id="MBB5873345.1"/>
    </source>
</evidence>